<keyword evidence="2" id="KW-1185">Reference proteome</keyword>
<protein>
    <submittedName>
        <fullName evidence="3">Uncharacterized protein</fullName>
    </submittedName>
</protein>
<sequence length="67" mass="7717">MKYRSEDITPHSADIRATVDIAGRDGSQRTERAKKSRDEWKQSQKSLQSINDSQKRRMDDGPLLNRG</sequence>
<organism evidence="2 3">
    <name type="scientific">Globodera rostochiensis</name>
    <name type="common">Golden nematode worm</name>
    <name type="synonym">Heterodera rostochiensis</name>
    <dbReference type="NCBI Taxonomy" id="31243"/>
    <lineage>
        <taxon>Eukaryota</taxon>
        <taxon>Metazoa</taxon>
        <taxon>Ecdysozoa</taxon>
        <taxon>Nematoda</taxon>
        <taxon>Chromadorea</taxon>
        <taxon>Rhabditida</taxon>
        <taxon>Tylenchina</taxon>
        <taxon>Tylenchomorpha</taxon>
        <taxon>Tylenchoidea</taxon>
        <taxon>Heteroderidae</taxon>
        <taxon>Heteroderinae</taxon>
        <taxon>Globodera</taxon>
    </lineage>
</organism>
<accession>A0A914GUC2</accession>
<feature type="compositionally biased region" description="Basic and acidic residues" evidence="1">
    <location>
        <begin position="22"/>
        <end position="42"/>
    </location>
</feature>
<dbReference type="AlphaFoldDB" id="A0A914GUC2"/>
<evidence type="ECO:0000313" key="3">
    <source>
        <dbReference type="WBParaSite" id="Gr19_v10_g11411.t1"/>
    </source>
</evidence>
<reference evidence="3" key="1">
    <citation type="submission" date="2022-11" db="UniProtKB">
        <authorList>
            <consortium name="WormBaseParasite"/>
        </authorList>
    </citation>
    <scope>IDENTIFICATION</scope>
</reference>
<proteinExistence type="predicted"/>
<evidence type="ECO:0000313" key="2">
    <source>
        <dbReference type="Proteomes" id="UP000887572"/>
    </source>
</evidence>
<dbReference type="Proteomes" id="UP000887572">
    <property type="component" value="Unplaced"/>
</dbReference>
<feature type="compositionally biased region" description="Polar residues" evidence="1">
    <location>
        <begin position="43"/>
        <end position="52"/>
    </location>
</feature>
<evidence type="ECO:0000256" key="1">
    <source>
        <dbReference type="SAM" id="MobiDB-lite"/>
    </source>
</evidence>
<name>A0A914GUC2_GLORO</name>
<feature type="region of interest" description="Disordered" evidence="1">
    <location>
        <begin position="1"/>
        <end position="67"/>
    </location>
</feature>
<dbReference type="WBParaSite" id="Gr19_v10_g11411.t1">
    <property type="protein sequence ID" value="Gr19_v10_g11411.t1"/>
    <property type="gene ID" value="Gr19_v10_g11411"/>
</dbReference>